<feature type="domain" description="Erythromycin biosynthesis protein CIII-like C-terminal" evidence="3">
    <location>
        <begin position="284"/>
        <end position="386"/>
    </location>
</feature>
<dbReference type="Proteomes" id="UP000198716">
    <property type="component" value="Unassembled WGS sequence"/>
</dbReference>
<dbReference type="PANTHER" id="PTHR21015:SF22">
    <property type="entry name" value="GLYCOSYLTRANSFERASE"/>
    <property type="match status" value="1"/>
</dbReference>
<protein>
    <submittedName>
        <fullName evidence="4">Glycosyltransferase, MGT family</fullName>
    </submittedName>
</protein>
<dbReference type="GO" id="GO:0016758">
    <property type="term" value="F:hexosyltransferase activity"/>
    <property type="evidence" value="ECO:0007669"/>
    <property type="project" value="InterPro"/>
</dbReference>
<sequence length="411" mass="44742">MTLRTTRDEASRHFAFVGLPAPGHVNPTLALVEELVGRGHRVSYVTGPEAVPAVRAAGAEPVSVSLRLPDPPPTDASTAPVAAVSRMERFLADVRQSFPAMLDRFDGDVPDVVCSDAATSIGRMLAEKLRVVHTALLPGFASNERFSLRGLFTEQLPSAFDPNNPVLRDFGQHMRAFAERYGVSFDFHSMMSDAGDPLNLVFLPKEFQIEADGFDERFVFLGPMIGGRAARERWRPVDPDKPLLFVSLGTLGHERVDFYRRCIEAFGDGAWQVAMSIGDRVDPAELGEVPDNFEVRPGFPQTAVLRASNAFLTHAGMNSTMEALYYGVPMVTLPRLLEQELNADRVTRLDAGRRLDPNASPRALRETVDEVAGDDTVLAGVSGLRDLVRGYGGPAAGADALRDLLAERDSG</sequence>
<evidence type="ECO:0000256" key="2">
    <source>
        <dbReference type="ARBA" id="ARBA00022679"/>
    </source>
</evidence>
<accession>A0A1I1XWW1</accession>
<comment type="similarity">
    <text evidence="1">Belongs to the UDP-glycosyltransferase family.</text>
</comment>
<dbReference type="GO" id="GO:0008194">
    <property type="term" value="F:UDP-glycosyltransferase activity"/>
    <property type="evidence" value="ECO:0007669"/>
    <property type="project" value="InterPro"/>
</dbReference>
<evidence type="ECO:0000313" key="4">
    <source>
        <dbReference type="EMBL" id="SFE11679.1"/>
    </source>
</evidence>
<dbReference type="CDD" id="cd03784">
    <property type="entry name" value="GT1_Gtf-like"/>
    <property type="match status" value="1"/>
</dbReference>
<evidence type="ECO:0000256" key="1">
    <source>
        <dbReference type="ARBA" id="ARBA00009995"/>
    </source>
</evidence>
<dbReference type="InterPro" id="IPR006326">
    <property type="entry name" value="UDPGT_MGT-like"/>
</dbReference>
<name>A0A1I1XWW1_9ACTN</name>
<reference evidence="5" key="1">
    <citation type="submission" date="2016-10" db="EMBL/GenBank/DDBJ databases">
        <authorList>
            <person name="Varghese N."/>
            <person name="Submissions S."/>
        </authorList>
    </citation>
    <scope>NUCLEOTIDE SEQUENCE [LARGE SCALE GENOMIC DNA]</scope>
    <source>
        <strain evidence="5">DSM 45004</strain>
    </source>
</reference>
<dbReference type="RefSeq" id="WP_092927558.1">
    <property type="nucleotide sequence ID" value="NZ_FOMZ01000008.1"/>
</dbReference>
<dbReference type="InterPro" id="IPR010610">
    <property type="entry name" value="EryCIII-like_C"/>
</dbReference>
<dbReference type="NCBIfam" id="TIGR01426">
    <property type="entry name" value="MGT"/>
    <property type="match status" value="1"/>
</dbReference>
<dbReference type="EMBL" id="FOMZ01000008">
    <property type="protein sequence ID" value="SFE11679.1"/>
    <property type="molecule type" value="Genomic_DNA"/>
</dbReference>
<dbReference type="AlphaFoldDB" id="A0A1I1XWW1"/>
<dbReference type="Pfam" id="PF06722">
    <property type="entry name" value="EryCIII-like_C"/>
    <property type="match status" value="1"/>
</dbReference>
<keyword evidence="2 4" id="KW-0808">Transferase</keyword>
<dbReference type="SUPFAM" id="SSF53756">
    <property type="entry name" value="UDP-Glycosyltransferase/glycogen phosphorylase"/>
    <property type="match status" value="1"/>
</dbReference>
<evidence type="ECO:0000313" key="5">
    <source>
        <dbReference type="Proteomes" id="UP000198716"/>
    </source>
</evidence>
<proteinExistence type="inferred from homology"/>
<gene>
    <name evidence="4" type="ORF">SAMN04487819_10812</name>
</gene>
<keyword evidence="5" id="KW-1185">Reference proteome</keyword>
<evidence type="ECO:0000259" key="3">
    <source>
        <dbReference type="Pfam" id="PF06722"/>
    </source>
</evidence>
<organism evidence="4 5">
    <name type="scientific">Actinopolyspora alba</name>
    <dbReference type="NCBI Taxonomy" id="673379"/>
    <lineage>
        <taxon>Bacteria</taxon>
        <taxon>Bacillati</taxon>
        <taxon>Actinomycetota</taxon>
        <taxon>Actinomycetes</taxon>
        <taxon>Actinopolysporales</taxon>
        <taxon>Actinopolysporaceae</taxon>
        <taxon>Actinopolyspora</taxon>
        <taxon>Actinopolyspora alba group</taxon>
    </lineage>
</organism>
<dbReference type="InterPro" id="IPR002213">
    <property type="entry name" value="UDP_glucos_trans"/>
</dbReference>
<dbReference type="PANTHER" id="PTHR21015">
    <property type="entry name" value="UDP-N-ACETYLGLUCOSAMINE--N-ACETYLMURAMYL-(PENTAPEPTIDE) PYROPHOSPHORYL-UNDECAPRENOL N-ACETYLGLUCOSAMINE TRANSFERASE 1"/>
    <property type="match status" value="1"/>
</dbReference>
<dbReference type="FunFam" id="3.40.50.2000:FF:000072">
    <property type="entry name" value="Glycosyl transferase"/>
    <property type="match status" value="1"/>
</dbReference>
<dbReference type="Gene3D" id="3.40.50.2000">
    <property type="entry name" value="Glycogen Phosphorylase B"/>
    <property type="match status" value="2"/>
</dbReference>